<dbReference type="EMBL" id="JBHLUE010000007">
    <property type="protein sequence ID" value="MFC0564614.1"/>
    <property type="molecule type" value="Genomic_DNA"/>
</dbReference>
<dbReference type="Pfam" id="PF02518">
    <property type="entry name" value="HATPase_c"/>
    <property type="match status" value="1"/>
</dbReference>
<accession>A0ABV6NUZ7</accession>
<dbReference type="Gene3D" id="3.30.565.10">
    <property type="entry name" value="Histidine kinase-like ATPase, C-terminal domain"/>
    <property type="match status" value="1"/>
</dbReference>
<proteinExistence type="predicted"/>
<feature type="compositionally biased region" description="Low complexity" evidence="11">
    <location>
        <begin position="122"/>
        <end position="134"/>
    </location>
</feature>
<feature type="compositionally biased region" description="Low complexity" evidence="11">
    <location>
        <begin position="522"/>
        <end position="531"/>
    </location>
</feature>
<evidence type="ECO:0000256" key="2">
    <source>
        <dbReference type="ARBA" id="ARBA00004236"/>
    </source>
</evidence>
<feature type="region of interest" description="Disordered" evidence="11">
    <location>
        <begin position="1"/>
        <end position="30"/>
    </location>
</feature>
<dbReference type="SMART" id="SM00387">
    <property type="entry name" value="HATPase_c"/>
    <property type="match status" value="1"/>
</dbReference>
<organism evidence="15 16">
    <name type="scientific">Plantactinospora siamensis</name>
    <dbReference type="NCBI Taxonomy" id="555372"/>
    <lineage>
        <taxon>Bacteria</taxon>
        <taxon>Bacillati</taxon>
        <taxon>Actinomycetota</taxon>
        <taxon>Actinomycetes</taxon>
        <taxon>Micromonosporales</taxon>
        <taxon>Micromonosporaceae</taxon>
        <taxon>Plantactinospora</taxon>
    </lineage>
</organism>
<dbReference type="InterPro" id="IPR003660">
    <property type="entry name" value="HAMP_dom"/>
</dbReference>
<keyword evidence="5" id="KW-0808">Transferase</keyword>
<feature type="compositionally biased region" description="Pro residues" evidence="11">
    <location>
        <begin position="532"/>
        <end position="541"/>
    </location>
</feature>
<comment type="catalytic activity">
    <reaction evidence="1">
        <text>ATP + protein L-histidine = ADP + protein N-phospho-L-histidine.</text>
        <dbReference type="EC" id="2.7.13.3"/>
    </reaction>
</comment>
<dbReference type="CDD" id="cd06225">
    <property type="entry name" value="HAMP"/>
    <property type="match status" value="1"/>
</dbReference>
<name>A0ABV6NUZ7_9ACTN</name>
<protein>
    <recommendedName>
        <fullName evidence="3">histidine kinase</fullName>
        <ecNumber evidence="3">2.7.13.3</ecNumber>
    </recommendedName>
</protein>
<dbReference type="Pfam" id="PF00512">
    <property type="entry name" value="HisKA"/>
    <property type="match status" value="1"/>
</dbReference>
<evidence type="ECO:0000313" key="16">
    <source>
        <dbReference type="Proteomes" id="UP001589894"/>
    </source>
</evidence>
<dbReference type="CDD" id="cd00075">
    <property type="entry name" value="HATPase"/>
    <property type="match status" value="1"/>
</dbReference>
<dbReference type="InterPro" id="IPR003594">
    <property type="entry name" value="HATPase_dom"/>
</dbReference>
<comment type="subcellular location">
    <subcellularLocation>
        <location evidence="2">Cell membrane</location>
    </subcellularLocation>
</comment>
<dbReference type="SUPFAM" id="SSF55874">
    <property type="entry name" value="ATPase domain of HSP90 chaperone/DNA topoisomerase II/histidine kinase"/>
    <property type="match status" value="1"/>
</dbReference>
<keyword evidence="6 12" id="KW-0812">Transmembrane</keyword>
<feature type="transmembrane region" description="Helical" evidence="12">
    <location>
        <begin position="215"/>
        <end position="236"/>
    </location>
</feature>
<evidence type="ECO:0000256" key="6">
    <source>
        <dbReference type="ARBA" id="ARBA00022692"/>
    </source>
</evidence>
<evidence type="ECO:0000256" key="4">
    <source>
        <dbReference type="ARBA" id="ARBA00022553"/>
    </source>
</evidence>
<comment type="caution">
    <text evidence="15">The sequence shown here is derived from an EMBL/GenBank/DDBJ whole genome shotgun (WGS) entry which is preliminary data.</text>
</comment>
<dbReference type="SMART" id="SM00304">
    <property type="entry name" value="HAMP"/>
    <property type="match status" value="1"/>
</dbReference>
<feature type="compositionally biased region" description="Low complexity" evidence="11">
    <location>
        <begin position="1"/>
        <end position="25"/>
    </location>
</feature>
<dbReference type="InterPro" id="IPR005467">
    <property type="entry name" value="His_kinase_dom"/>
</dbReference>
<evidence type="ECO:0000256" key="5">
    <source>
        <dbReference type="ARBA" id="ARBA00022679"/>
    </source>
</evidence>
<reference evidence="15 16" key="1">
    <citation type="submission" date="2024-09" db="EMBL/GenBank/DDBJ databases">
        <authorList>
            <person name="Sun Q."/>
            <person name="Mori K."/>
        </authorList>
    </citation>
    <scope>NUCLEOTIDE SEQUENCE [LARGE SCALE GENOMIC DNA]</scope>
    <source>
        <strain evidence="15 16">TBRC 2205</strain>
    </source>
</reference>
<feature type="domain" description="Histidine kinase" evidence="13">
    <location>
        <begin position="304"/>
        <end position="511"/>
    </location>
</feature>
<dbReference type="PROSITE" id="PS50109">
    <property type="entry name" value="HIS_KIN"/>
    <property type="match status" value="1"/>
</dbReference>
<keyword evidence="15" id="KW-0547">Nucleotide-binding</keyword>
<evidence type="ECO:0000256" key="3">
    <source>
        <dbReference type="ARBA" id="ARBA00012438"/>
    </source>
</evidence>
<dbReference type="SMART" id="SM00388">
    <property type="entry name" value="HisKA"/>
    <property type="match status" value="1"/>
</dbReference>
<evidence type="ECO:0000256" key="1">
    <source>
        <dbReference type="ARBA" id="ARBA00000085"/>
    </source>
</evidence>
<evidence type="ECO:0000259" key="14">
    <source>
        <dbReference type="PROSITE" id="PS50885"/>
    </source>
</evidence>
<dbReference type="PROSITE" id="PS50885">
    <property type="entry name" value="HAMP"/>
    <property type="match status" value="1"/>
</dbReference>
<evidence type="ECO:0000259" key="13">
    <source>
        <dbReference type="PROSITE" id="PS50109"/>
    </source>
</evidence>
<evidence type="ECO:0000256" key="10">
    <source>
        <dbReference type="ARBA" id="ARBA00023136"/>
    </source>
</evidence>
<evidence type="ECO:0000256" key="12">
    <source>
        <dbReference type="SAM" id="Phobius"/>
    </source>
</evidence>
<dbReference type="InterPro" id="IPR004358">
    <property type="entry name" value="Sig_transdc_His_kin-like_C"/>
</dbReference>
<evidence type="ECO:0000256" key="11">
    <source>
        <dbReference type="SAM" id="MobiDB-lite"/>
    </source>
</evidence>
<evidence type="ECO:0000313" key="15">
    <source>
        <dbReference type="EMBL" id="MFC0564614.1"/>
    </source>
</evidence>
<dbReference type="CDD" id="cd00082">
    <property type="entry name" value="HisKA"/>
    <property type="match status" value="1"/>
</dbReference>
<dbReference type="InterPro" id="IPR003661">
    <property type="entry name" value="HisK_dim/P_dom"/>
</dbReference>
<evidence type="ECO:0000256" key="9">
    <source>
        <dbReference type="ARBA" id="ARBA00023012"/>
    </source>
</evidence>
<dbReference type="RefSeq" id="WP_377337767.1">
    <property type="nucleotide sequence ID" value="NZ_JBHLUE010000007.1"/>
</dbReference>
<evidence type="ECO:0000256" key="8">
    <source>
        <dbReference type="ARBA" id="ARBA00022989"/>
    </source>
</evidence>
<keyword evidence="7" id="KW-0418">Kinase</keyword>
<dbReference type="InterPro" id="IPR050428">
    <property type="entry name" value="TCS_sensor_his_kinase"/>
</dbReference>
<keyword evidence="8 12" id="KW-1133">Transmembrane helix</keyword>
<feature type="domain" description="HAMP" evidence="14">
    <location>
        <begin position="237"/>
        <end position="289"/>
    </location>
</feature>
<evidence type="ECO:0000256" key="7">
    <source>
        <dbReference type="ARBA" id="ARBA00022777"/>
    </source>
</evidence>
<dbReference type="InterPro" id="IPR036097">
    <property type="entry name" value="HisK_dim/P_sf"/>
</dbReference>
<dbReference type="PANTHER" id="PTHR45436">
    <property type="entry name" value="SENSOR HISTIDINE KINASE YKOH"/>
    <property type="match status" value="1"/>
</dbReference>
<feature type="transmembrane region" description="Helical" evidence="12">
    <location>
        <begin position="38"/>
        <end position="61"/>
    </location>
</feature>
<dbReference type="EC" id="2.7.13.3" evidence="3"/>
<keyword evidence="9" id="KW-0902">Two-component regulatory system</keyword>
<keyword evidence="4" id="KW-0597">Phosphoprotein</keyword>
<feature type="compositionally biased region" description="Pro residues" evidence="11">
    <location>
        <begin position="508"/>
        <end position="521"/>
    </location>
</feature>
<dbReference type="Gene3D" id="1.10.287.130">
    <property type="match status" value="1"/>
</dbReference>
<dbReference type="Proteomes" id="UP001589894">
    <property type="component" value="Unassembled WGS sequence"/>
</dbReference>
<feature type="region of interest" description="Disordered" evidence="11">
    <location>
        <begin position="491"/>
        <end position="568"/>
    </location>
</feature>
<dbReference type="Pfam" id="PF00672">
    <property type="entry name" value="HAMP"/>
    <property type="match status" value="1"/>
</dbReference>
<keyword evidence="16" id="KW-1185">Reference proteome</keyword>
<dbReference type="PANTHER" id="PTHR45436:SF5">
    <property type="entry name" value="SENSOR HISTIDINE KINASE TRCS"/>
    <property type="match status" value="1"/>
</dbReference>
<dbReference type="SUPFAM" id="SSF158472">
    <property type="entry name" value="HAMP domain-like"/>
    <property type="match status" value="1"/>
</dbReference>
<gene>
    <name evidence="15" type="ORF">ACFFHU_10760</name>
</gene>
<dbReference type="GO" id="GO:0005524">
    <property type="term" value="F:ATP binding"/>
    <property type="evidence" value="ECO:0007669"/>
    <property type="project" value="UniProtKB-KW"/>
</dbReference>
<dbReference type="Gene3D" id="6.10.340.10">
    <property type="match status" value="1"/>
</dbReference>
<feature type="compositionally biased region" description="Low complexity" evidence="11">
    <location>
        <begin position="542"/>
        <end position="560"/>
    </location>
</feature>
<dbReference type="SUPFAM" id="SSF47384">
    <property type="entry name" value="Homodimeric domain of signal transducing histidine kinase"/>
    <property type="match status" value="1"/>
</dbReference>
<sequence>MSAVTDRPGQQPDRPAPPARGRAAATGTVPPGRFRRRLTVAFVLVAGIAAALLAVGSYLLVRQARLADSLDQAGTELRYQLVLAGQFLPLDDARSAELLNSFEGSGQHVLLATGASGGGPSGTPAGPGSAPGPGFTAPAGGLAAAAGAGAPVPSNPDVNPGLAPRLRSLVGAGQLGYERSADRLIVGGRIPGSAAELYVVHPEDRIRRDLAQLRYALLAGWLLVLVLAAAVGHALARRTLEPVGRASRAARAIAEGLLSTRLPVTGRDEFGAWALSFNQMADALQDQLAALAAAQRRERRFTSDVAHELRTPVTALVGAAALLRDRLDELPDELRRPAQLLAGDAVRLRRLVEDLMEISRLDAGREPVAASPVDLLAAVTALVAARGWTDRVRVTGRPTVRHTDPRRLERVLANLVANAVEHGGRDVVVTVEGAGPGATVTVADGGPGIPAEHLPHLFDRFYKADPARTGPGSGLGLAIARENARLLGATLTLDSRPGAGTRARVDLPPAPPALPVPPGPPASAALSASPAPTAPDSPAPSDPAGSSNPAGSPGRPARPADSAGGSGA</sequence>
<keyword evidence="10 12" id="KW-0472">Membrane</keyword>
<keyword evidence="15" id="KW-0067">ATP-binding</keyword>
<dbReference type="InterPro" id="IPR036890">
    <property type="entry name" value="HATPase_C_sf"/>
</dbReference>
<feature type="region of interest" description="Disordered" evidence="11">
    <location>
        <begin position="111"/>
        <end position="134"/>
    </location>
</feature>
<dbReference type="PRINTS" id="PR00344">
    <property type="entry name" value="BCTRLSENSOR"/>
</dbReference>